<feature type="compositionally biased region" description="Polar residues" evidence="1">
    <location>
        <begin position="584"/>
        <end position="600"/>
    </location>
</feature>
<feature type="compositionally biased region" description="Basic and acidic residues" evidence="1">
    <location>
        <begin position="771"/>
        <end position="782"/>
    </location>
</feature>
<feature type="compositionally biased region" description="Pro residues" evidence="1">
    <location>
        <begin position="92"/>
        <end position="116"/>
    </location>
</feature>
<feature type="compositionally biased region" description="Pro residues" evidence="1">
    <location>
        <begin position="72"/>
        <end position="83"/>
    </location>
</feature>
<feature type="region of interest" description="Disordered" evidence="1">
    <location>
        <begin position="748"/>
        <end position="797"/>
    </location>
</feature>
<proteinExistence type="predicted"/>
<feature type="region of interest" description="Disordered" evidence="1">
    <location>
        <begin position="291"/>
        <end position="412"/>
    </location>
</feature>
<sequence>MAFLGPLVNTYLSLWRNNGLNFINSMRNQQQPPVYEKQGGKGDLMLMMMMMMTMMKNMEGKPSHPWGVSSNWPPPPTGNPWPAQPVKDPWPTTTPAPVKDPWPSPVKDPWPSPPSDPWTTTTPAPDPWATKPSNPWDSKPSDPWAAKPSDPWATKPSNPWEAKPSNPWDSAKGTGNPWDQGGDKGGGSFWDKLKAANPWDKLKAANPWDQGNKKGGNPWDQFKQTNPWDPIDDAKRKVAADFGYGDMTNAQYTAMMNQMAEMLKYYMKNVTTTPAPGGKIEDCPKCNVQVNINNSNASPRHNQTQSTSYGVKKRTKEAKIKAAPSDPSEPEAPPEDDAAPVDGEEPPLEPVDPDDPNGRPVQEDPTMDGVLGGGEVDLDGDGLPDPLGQQFTRYGRQKQYLARKRKDQARPRRLRGHTLGSSMILPHEPYNGVRYAVPVKQGQHLSAIQRYQSSGAPLPSLPIAGHPIVLAPHPSPVVPIVQPGYTDRTLAYTQGLSGNYGQQSIPGHLLPSQNNQGPAVVRFVPVRPVESTDSSYGYINQFGQKMGQSQSKIQHGSSTDQIDKSKYEIFRNSESQRDLDYLTESPNYPKGSSQGETMSTNNEMTEDVIIEKPVLGKPPPVHKAPMEYKLFTGGNDRPSQPLTSSPQPPTTPSTPSESINAARVESRMDYQDSNLPMMMDKPIYVQQQSESRQKLNENVKDAFKASNKVIREPTPTPSASQPKAISLMETSSLPPGRHNFRANGLSPSPLSMLSEAPSTETTFSTRSNFRVNDRSKLFRPDSVDPSSSNGSISVENGSQLADKVEKYDSFVDQKNDLRVNQENGTYLWKEISDNLDAINNSNYNSKLSDKTNPTTTIAMDRLENDFKEKASKLSEN</sequence>
<feature type="region of interest" description="Disordered" evidence="1">
    <location>
        <begin position="573"/>
        <end position="600"/>
    </location>
</feature>
<evidence type="ECO:0000256" key="1">
    <source>
        <dbReference type="SAM" id="MobiDB-lite"/>
    </source>
</evidence>
<protein>
    <submittedName>
        <fullName evidence="2">Uncharacterized protein</fullName>
    </submittedName>
</protein>
<evidence type="ECO:0000313" key="2">
    <source>
        <dbReference type="EnsemblMetazoa" id="tetur13g04682.1"/>
    </source>
</evidence>
<organism evidence="2 3">
    <name type="scientific">Tetranychus urticae</name>
    <name type="common">Two-spotted spider mite</name>
    <dbReference type="NCBI Taxonomy" id="32264"/>
    <lineage>
        <taxon>Eukaryota</taxon>
        <taxon>Metazoa</taxon>
        <taxon>Ecdysozoa</taxon>
        <taxon>Arthropoda</taxon>
        <taxon>Chelicerata</taxon>
        <taxon>Arachnida</taxon>
        <taxon>Acari</taxon>
        <taxon>Acariformes</taxon>
        <taxon>Trombidiformes</taxon>
        <taxon>Prostigmata</taxon>
        <taxon>Eleutherengona</taxon>
        <taxon>Raphignathae</taxon>
        <taxon>Tetranychoidea</taxon>
        <taxon>Tetranychidae</taxon>
        <taxon>Tetranychus</taxon>
    </lineage>
</organism>
<keyword evidence="3" id="KW-1185">Reference proteome</keyword>
<accession>T1KKR3</accession>
<feature type="compositionally biased region" description="Polar residues" evidence="1">
    <location>
        <begin position="291"/>
        <end position="309"/>
    </location>
</feature>
<dbReference type="Proteomes" id="UP000015104">
    <property type="component" value="Unassembled WGS sequence"/>
</dbReference>
<dbReference type="HOGENOM" id="CLU_328273_0_0_1"/>
<reference evidence="3" key="1">
    <citation type="submission" date="2011-08" db="EMBL/GenBank/DDBJ databases">
        <authorList>
            <person name="Rombauts S."/>
        </authorList>
    </citation>
    <scope>NUCLEOTIDE SEQUENCE</scope>
    <source>
        <strain evidence="3">London</strain>
    </source>
</reference>
<dbReference type="EnsemblMetazoa" id="tetur13g04682.1">
    <property type="protein sequence ID" value="tetur13g04682.1"/>
    <property type="gene ID" value="tetur13g04682"/>
</dbReference>
<feature type="region of interest" description="Disordered" evidence="1">
    <location>
        <begin position="61"/>
        <end position="231"/>
    </location>
</feature>
<reference evidence="2" key="2">
    <citation type="submission" date="2015-06" db="UniProtKB">
        <authorList>
            <consortium name="EnsemblMetazoa"/>
        </authorList>
    </citation>
    <scope>IDENTIFICATION</scope>
</reference>
<dbReference type="EMBL" id="CAEY01000176">
    <property type="status" value="NOT_ANNOTATED_CDS"/>
    <property type="molecule type" value="Genomic_DNA"/>
</dbReference>
<dbReference type="AlphaFoldDB" id="T1KKR3"/>
<evidence type="ECO:0000313" key="3">
    <source>
        <dbReference type="Proteomes" id="UP000015104"/>
    </source>
</evidence>
<feature type="compositionally biased region" description="Polar residues" evidence="1">
    <location>
        <begin position="748"/>
        <end position="770"/>
    </location>
</feature>
<name>T1KKR3_TETUR</name>
<feature type="compositionally biased region" description="Basic residues" evidence="1">
    <location>
        <begin position="401"/>
        <end position="412"/>
    </location>
</feature>
<feature type="compositionally biased region" description="Low complexity" evidence="1">
    <location>
        <begin position="117"/>
        <end position="132"/>
    </location>
</feature>
<feature type="compositionally biased region" description="Acidic residues" evidence="1">
    <location>
        <begin position="328"/>
        <end position="355"/>
    </location>
</feature>
<feature type="region of interest" description="Disordered" evidence="1">
    <location>
        <begin position="614"/>
        <end position="659"/>
    </location>
</feature>
<feature type="compositionally biased region" description="Polar residues" evidence="1">
    <location>
        <begin position="784"/>
        <end position="797"/>
    </location>
</feature>